<dbReference type="InterPro" id="IPR036396">
    <property type="entry name" value="Cyt_P450_sf"/>
</dbReference>
<evidence type="ECO:0000313" key="10">
    <source>
        <dbReference type="EMBL" id="PIL23557.1"/>
    </source>
</evidence>
<dbReference type="GO" id="GO:0005506">
    <property type="term" value="F:iron ion binding"/>
    <property type="evidence" value="ECO:0007669"/>
    <property type="project" value="InterPro"/>
</dbReference>
<dbReference type="Gene3D" id="1.10.630.10">
    <property type="entry name" value="Cytochrome P450"/>
    <property type="match status" value="1"/>
</dbReference>
<dbReference type="GO" id="GO:0004497">
    <property type="term" value="F:monooxygenase activity"/>
    <property type="evidence" value="ECO:0007669"/>
    <property type="project" value="UniProtKB-KW"/>
</dbReference>
<dbReference type="PANTHER" id="PTHR24305">
    <property type="entry name" value="CYTOCHROME P450"/>
    <property type="match status" value="1"/>
</dbReference>
<evidence type="ECO:0000256" key="8">
    <source>
        <dbReference type="ARBA" id="ARBA00023033"/>
    </source>
</evidence>
<dbReference type="OrthoDB" id="1470350at2759"/>
<dbReference type="InterPro" id="IPR050121">
    <property type="entry name" value="Cytochrome_P450_monoxygenase"/>
</dbReference>
<dbReference type="Proteomes" id="UP000230002">
    <property type="component" value="Unassembled WGS sequence"/>
</dbReference>
<sequence>MLLQAVLLGGFAWALWQIIWPFVVKSPLDVVPGPPSKSFLSGNLEQLFDRDAWGFHDEVGQNYGPIVKINAVLGGKWLYVFDPTALRSIVLKEQGTYDQIPWLIQSTRMLLGPGILGVLGEAHRRQRKMLTPVFSEANLRNLTPVFYEVAHRLVEGISKNLQGTPKSVDMLDWMGRAALEIIGQAGMGHSFDPLTSESSSDPYTKAAKTYLPLSFTPAMVAMRQASPILTSLGPAWFRRLIVNILPIPQVQQLKHVVDVLHGASIQIIGDKKAALVNGEVSKDKDIISILLRANMAAAEGERLPDEQIIGQMSILLFAATDTTSHMMAQVLELLAAHPDIQEKVRSEILASRGGQDVAYDQLQLLPYLDAVCKETLRLYPPTPIVLREAFQDSTLTLSEPMRSSDGSMVDSVFVPKGTNVLVGVRACNRDRSLWGDDAEQWKPERWLKPLPKAVEAASIPGVYSHLMTFVGGSRSCIGFKFAQIEMKVILSTLLANFNFELSEKPIVWNVSAITFPSISKESEKPEMWLKVSRCNSDDVLV</sequence>
<keyword evidence="6" id="KW-0560">Oxidoreductase</keyword>
<dbReference type="InterPro" id="IPR001128">
    <property type="entry name" value="Cyt_P450"/>
</dbReference>
<evidence type="ECO:0000256" key="2">
    <source>
        <dbReference type="ARBA" id="ARBA00005179"/>
    </source>
</evidence>
<proteinExistence type="inferred from homology"/>
<dbReference type="GO" id="GO:0020037">
    <property type="term" value="F:heme binding"/>
    <property type="evidence" value="ECO:0007669"/>
    <property type="project" value="InterPro"/>
</dbReference>
<evidence type="ECO:0000256" key="9">
    <source>
        <dbReference type="PIRSR" id="PIRSR602401-1"/>
    </source>
</evidence>
<dbReference type="EMBL" id="AYKW01000068">
    <property type="protein sequence ID" value="PIL23557.1"/>
    <property type="molecule type" value="Genomic_DNA"/>
</dbReference>
<reference evidence="10 11" key="1">
    <citation type="journal article" date="2015" name="Sci. Rep.">
        <title>Chromosome-level genome map provides insights into diverse defense mechanisms in the medicinal fungus Ganoderma sinense.</title>
        <authorList>
            <person name="Zhu Y."/>
            <person name="Xu J."/>
            <person name="Sun C."/>
            <person name="Zhou S."/>
            <person name="Xu H."/>
            <person name="Nelson D.R."/>
            <person name="Qian J."/>
            <person name="Song J."/>
            <person name="Luo H."/>
            <person name="Xiang L."/>
            <person name="Li Y."/>
            <person name="Xu Z."/>
            <person name="Ji A."/>
            <person name="Wang L."/>
            <person name="Lu S."/>
            <person name="Hayward A."/>
            <person name="Sun W."/>
            <person name="Li X."/>
            <person name="Schwartz D.C."/>
            <person name="Wang Y."/>
            <person name="Chen S."/>
        </authorList>
    </citation>
    <scope>NUCLEOTIDE SEQUENCE [LARGE SCALE GENOMIC DNA]</scope>
    <source>
        <strain evidence="10 11">ZZ0214-1</strain>
    </source>
</reference>
<comment type="caution">
    <text evidence="10">The sequence shown here is derived from an EMBL/GenBank/DDBJ whole genome shotgun (WGS) entry which is preliminary data.</text>
</comment>
<keyword evidence="11" id="KW-1185">Reference proteome</keyword>
<protein>
    <submittedName>
        <fullName evidence="10">Cytochrome P450</fullName>
    </submittedName>
</protein>
<evidence type="ECO:0000256" key="4">
    <source>
        <dbReference type="ARBA" id="ARBA00022617"/>
    </source>
</evidence>
<comment type="similarity">
    <text evidence="3">Belongs to the cytochrome P450 family.</text>
</comment>
<dbReference type="PANTHER" id="PTHR24305:SF166">
    <property type="entry name" value="CYTOCHROME P450 12A4, MITOCHONDRIAL-RELATED"/>
    <property type="match status" value="1"/>
</dbReference>
<gene>
    <name evidence="10" type="ORF">GSI_14870</name>
</gene>
<comment type="pathway">
    <text evidence="2">Secondary metabolite biosynthesis.</text>
</comment>
<evidence type="ECO:0000256" key="3">
    <source>
        <dbReference type="ARBA" id="ARBA00010617"/>
    </source>
</evidence>
<comment type="cofactor">
    <cofactor evidence="1 9">
        <name>heme</name>
        <dbReference type="ChEBI" id="CHEBI:30413"/>
    </cofactor>
</comment>
<evidence type="ECO:0000256" key="5">
    <source>
        <dbReference type="ARBA" id="ARBA00022723"/>
    </source>
</evidence>
<dbReference type="Pfam" id="PF00067">
    <property type="entry name" value="p450"/>
    <property type="match status" value="1"/>
</dbReference>
<dbReference type="CDD" id="cd11069">
    <property type="entry name" value="CYP_FUM15-like"/>
    <property type="match status" value="1"/>
</dbReference>
<evidence type="ECO:0000256" key="6">
    <source>
        <dbReference type="ARBA" id="ARBA00023002"/>
    </source>
</evidence>
<keyword evidence="5 9" id="KW-0479">Metal-binding</keyword>
<feature type="binding site" description="axial binding residue" evidence="9">
    <location>
        <position position="476"/>
    </location>
    <ligand>
        <name>heme</name>
        <dbReference type="ChEBI" id="CHEBI:30413"/>
    </ligand>
    <ligandPart>
        <name>Fe</name>
        <dbReference type="ChEBI" id="CHEBI:18248"/>
    </ligandPart>
</feature>
<dbReference type="PRINTS" id="PR00463">
    <property type="entry name" value="EP450I"/>
</dbReference>
<dbReference type="SUPFAM" id="SSF48264">
    <property type="entry name" value="Cytochrome P450"/>
    <property type="match status" value="1"/>
</dbReference>
<evidence type="ECO:0000256" key="7">
    <source>
        <dbReference type="ARBA" id="ARBA00023004"/>
    </source>
</evidence>
<accession>A0A2G8RPX6</accession>
<dbReference type="STRING" id="1077348.A0A2G8RPX6"/>
<keyword evidence="7 9" id="KW-0408">Iron</keyword>
<dbReference type="PRINTS" id="PR00385">
    <property type="entry name" value="P450"/>
</dbReference>
<name>A0A2G8RPX6_9APHY</name>
<dbReference type="InterPro" id="IPR002401">
    <property type="entry name" value="Cyt_P450_E_grp-I"/>
</dbReference>
<keyword evidence="8" id="KW-0503">Monooxygenase</keyword>
<dbReference type="GO" id="GO:0016705">
    <property type="term" value="F:oxidoreductase activity, acting on paired donors, with incorporation or reduction of molecular oxygen"/>
    <property type="evidence" value="ECO:0007669"/>
    <property type="project" value="InterPro"/>
</dbReference>
<keyword evidence="4 9" id="KW-0349">Heme</keyword>
<evidence type="ECO:0000256" key="1">
    <source>
        <dbReference type="ARBA" id="ARBA00001971"/>
    </source>
</evidence>
<evidence type="ECO:0000313" key="11">
    <source>
        <dbReference type="Proteomes" id="UP000230002"/>
    </source>
</evidence>
<dbReference type="AlphaFoldDB" id="A0A2G8RPX6"/>
<organism evidence="10 11">
    <name type="scientific">Ganoderma sinense ZZ0214-1</name>
    <dbReference type="NCBI Taxonomy" id="1077348"/>
    <lineage>
        <taxon>Eukaryota</taxon>
        <taxon>Fungi</taxon>
        <taxon>Dikarya</taxon>
        <taxon>Basidiomycota</taxon>
        <taxon>Agaricomycotina</taxon>
        <taxon>Agaricomycetes</taxon>
        <taxon>Polyporales</taxon>
        <taxon>Polyporaceae</taxon>
        <taxon>Ganoderma</taxon>
    </lineage>
</organism>